<dbReference type="PIRSF" id="PIRSF005902">
    <property type="entry name" value="DNase_TatD"/>
    <property type="match status" value="1"/>
</dbReference>
<sequence>MSNPSCVAWGKCGLDYVKNPSHTNHIQQAVFKRQLTAAVALNKPIIIHTREADEDTLACIREVVPKDHHLHFHCFNSGPNFARSILEEYPNSFIGITGVVTYLGVPHVHDIIRSGQLPLERILLETDSPHMVPRPVYAWLQREKPGLARKTFLISHAGMIPFTAERLMETLNEGRRSRGETEVGLEEVLEITRKNAARMYGIDV</sequence>
<evidence type="ECO:0008006" key="4">
    <source>
        <dbReference type="Google" id="ProtNLM"/>
    </source>
</evidence>
<keyword evidence="1" id="KW-0378">Hydrolase</keyword>
<proteinExistence type="predicted"/>
<keyword evidence="3" id="KW-1185">Reference proteome</keyword>
<dbReference type="Pfam" id="PF01026">
    <property type="entry name" value="TatD_DNase"/>
    <property type="match status" value="1"/>
</dbReference>
<dbReference type="Gene3D" id="3.20.20.140">
    <property type="entry name" value="Metal-dependent hydrolases"/>
    <property type="match status" value="1"/>
</dbReference>
<dbReference type="PANTHER" id="PTHR46363">
    <property type="entry name" value="DEOXYRIBONUCLEASE TATDN2-RELATED"/>
    <property type="match status" value="1"/>
</dbReference>
<dbReference type="InterPro" id="IPR032466">
    <property type="entry name" value="Metal_Hydrolase"/>
</dbReference>
<gene>
    <name evidence="2" type="ORF">Q9L58_004567</name>
</gene>
<evidence type="ECO:0000313" key="2">
    <source>
        <dbReference type="EMBL" id="KAL0636418.1"/>
    </source>
</evidence>
<comment type="caution">
    <text evidence="2">The sequence shown here is derived from an EMBL/GenBank/DDBJ whole genome shotgun (WGS) entry which is preliminary data.</text>
</comment>
<accession>A0ABR3GKF2</accession>
<dbReference type="EMBL" id="JBBBZM010000050">
    <property type="protein sequence ID" value="KAL0636418.1"/>
    <property type="molecule type" value="Genomic_DNA"/>
</dbReference>
<organism evidence="2 3">
    <name type="scientific">Discina gigas</name>
    <dbReference type="NCBI Taxonomy" id="1032678"/>
    <lineage>
        <taxon>Eukaryota</taxon>
        <taxon>Fungi</taxon>
        <taxon>Dikarya</taxon>
        <taxon>Ascomycota</taxon>
        <taxon>Pezizomycotina</taxon>
        <taxon>Pezizomycetes</taxon>
        <taxon>Pezizales</taxon>
        <taxon>Discinaceae</taxon>
        <taxon>Discina</taxon>
    </lineage>
</organism>
<dbReference type="Proteomes" id="UP001447188">
    <property type="component" value="Unassembled WGS sequence"/>
</dbReference>
<dbReference type="PROSITE" id="PS01090">
    <property type="entry name" value="TATD_2"/>
    <property type="match status" value="1"/>
</dbReference>
<evidence type="ECO:0000313" key="3">
    <source>
        <dbReference type="Proteomes" id="UP001447188"/>
    </source>
</evidence>
<evidence type="ECO:0000256" key="1">
    <source>
        <dbReference type="ARBA" id="ARBA00022801"/>
    </source>
</evidence>
<dbReference type="SUPFAM" id="SSF51556">
    <property type="entry name" value="Metallo-dependent hydrolases"/>
    <property type="match status" value="1"/>
</dbReference>
<dbReference type="InterPro" id="IPR018228">
    <property type="entry name" value="DNase_TatD-rel_CS"/>
</dbReference>
<name>A0ABR3GKF2_9PEZI</name>
<dbReference type="InterPro" id="IPR001130">
    <property type="entry name" value="TatD-like"/>
</dbReference>
<dbReference type="PANTHER" id="PTHR46363:SF1">
    <property type="entry name" value="DEOXYRIBONUCLEASE TATDN2-RELATED"/>
    <property type="match status" value="1"/>
</dbReference>
<protein>
    <recommendedName>
        <fullName evidence="4">Metallo-dependent hydrolase</fullName>
    </recommendedName>
</protein>
<reference evidence="2 3" key="1">
    <citation type="submission" date="2024-02" db="EMBL/GenBank/DDBJ databases">
        <title>Discinaceae phylogenomics.</title>
        <authorList>
            <person name="Dirks A.C."/>
            <person name="James T.Y."/>
        </authorList>
    </citation>
    <scope>NUCLEOTIDE SEQUENCE [LARGE SCALE GENOMIC DNA]</scope>
    <source>
        <strain evidence="2 3">ACD0624</strain>
    </source>
</reference>